<evidence type="ECO:0000256" key="11">
    <source>
        <dbReference type="RuleBase" id="RU000639"/>
    </source>
</evidence>
<dbReference type="GO" id="GO:0051082">
    <property type="term" value="F:unfolded protein binding"/>
    <property type="evidence" value="ECO:0007669"/>
    <property type="project" value="TreeGrafter"/>
</dbReference>
<evidence type="ECO:0000256" key="3">
    <source>
        <dbReference type="ARBA" id="ARBA00011738"/>
    </source>
</evidence>
<dbReference type="PANTHER" id="PTHR21237">
    <property type="entry name" value="GRPE PROTEIN"/>
    <property type="match status" value="1"/>
</dbReference>
<organism evidence="14">
    <name type="scientific">uncultured Thiotrichaceae bacterium</name>
    <dbReference type="NCBI Taxonomy" id="298394"/>
    <lineage>
        <taxon>Bacteria</taxon>
        <taxon>Pseudomonadati</taxon>
        <taxon>Pseudomonadota</taxon>
        <taxon>Gammaproteobacteria</taxon>
        <taxon>Thiotrichales</taxon>
        <taxon>Thiotrichaceae</taxon>
        <taxon>environmental samples</taxon>
    </lineage>
</organism>
<dbReference type="CDD" id="cd00446">
    <property type="entry name" value="GrpE"/>
    <property type="match status" value="1"/>
</dbReference>
<dbReference type="PROSITE" id="PS01071">
    <property type="entry name" value="GRPE"/>
    <property type="match status" value="1"/>
</dbReference>
<dbReference type="GO" id="GO:0006457">
    <property type="term" value="P:protein folding"/>
    <property type="evidence" value="ECO:0007669"/>
    <property type="project" value="InterPro"/>
</dbReference>
<dbReference type="HAMAP" id="MF_01151">
    <property type="entry name" value="GrpE"/>
    <property type="match status" value="1"/>
</dbReference>
<dbReference type="AlphaFoldDB" id="A0A6S6U6Z2"/>
<evidence type="ECO:0000256" key="1">
    <source>
        <dbReference type="ARBA" id="ARBA00004496"/>
    </source>
</evidence>
<dbReference type="Gene3D" id="3.90.20.20">
    <property type="match status" value="1"/>
</dbReference>
<proteinExistence type="inferred from homology"/>
<evidence type="ECO:0000256" key="2">
    <source>
        <dbReference type="ARBA" id="ARBA00009054"/>
    </source>
</evidence>
<dbReference type="SUPFAM" id="SSF51064">
    <property type="entry name" value="Head domain of nucleotide exchange factor GrpE"/>
    <property type="match status" value="1"/>
</dbReference>
<evidence type="ECO:0000256" key="10">
    <source>
        <dbReference type="HAMAP-Rule" id="MF_01151"/>
    </source>
</evidence>
<sequence length="194" mass="21969">MGDNNQQETQKTEEDLVDAATLEQEMKNTQSDTQEAEGIETEEQSEVEIALEKAEAKANENWDKFVRLQAEMDNLRRRNEKQVEDAHKYALKGFIDDLLPVVDSLEMGRQAEGDLDKIREGMDLTLKQFLAVLERQKVIAVSPEGDDFDPDLHQAVAMVPSPDHEDNKVINVMQKGYTINGRLIRPAMVAVCKN</sequence>
<dbReference type="FunFam" id="2.30.22.10:FF:000001">
    <property type="entry name" value="Protein GrpE"/>
    <property type="match status" value="1"/>
</dbReference>
<dbReference type="PANTHER" id="PTHR21237:SF23">
    <property type="entry name" value="GRPE PROTEIN HOMOLOG, MITOCHONDRIAL"/>
    <property type="match status" value="1"/>
</dbReference>
<comment type="function">
    <text evidence="7 10 11">Participates actively in the response to hyperosmotic and heat shock by preventing the aggregation of stress-denatured proteins, in association with DnaK and GrpE. It is the nucleotide exchange factor for DnaK and may function as a thermosensor. Unfolded proteins bind initially to DnaJ; upon interaction with the DnaJ-bound protein, DnaK hydrolyzes its bound ATP, resulting in the formation of a stable complex. GrpE releases ADP from DnaK; ATP binding to DnaK triggers the release of the substrate protein, thus completing the reaction cycle. Several rounds of ATP-dependent interactions between DnaJ, DnaK and GrpE are required for fully efficient folding.</text>
</comment>
<dbReference type="InterPro" id="IPR009012">
    <property type="entry name" value="GrpE_head"/>
</dbReference>
<dbReference type="GO" id="GO:0005829">
    <property type="term" value="C:cytosol"/>
    <property type="evidence" value="ECO:0007669"/>
    <property type="project" value="TreeGrafter"/>
</dbReference>
<feature type="compositionally biased region" description="Acidic residues" evidence="13">
    <location>
        <begin position="34"/>
        <end position="45"/>
    </location>
</feature>
<dbReference type="NCBIfam" id="NF010738">
    <property type="entry name" value="PRK14140.1"/>
    <property type="match status" value="1"/>
</dbReference>
<evidence type="ECO:0000256" key="7">
    <source>
        <dbReference type="ARBA" id="ARBA00053401"/>
    </source>
</evidence>
<evidence type="ECO:0000256" key="9">
    <source>
        <dbReference type="ARBA" id="ARBA00076414"/>
    </source>
</evidence>
<dbReference type="GO" id="GO:0042803">
    <property type="term" value="F:protein homodimerization activity"/>
    <property type="evidence" value="ECO:0007669"/>
    <property type="project" value="InterPro"/>
</dbReference>
<dbReference type="Pfam" id="PF01025">
    <property type="entry name" value="GrpE"/>
    <property type="match status" value="1"/>
</dbReference>
<evidence type="ECO:0000256" key="4">
    <source>
        <dbReference type="ARBA" id="ARBA00022490"/>
    </source>
</evidence>
<dbReference type="NCBIfam" id="NF010748">
    <property type="entry name" value="PRK14150.1"/>
    <property type="match status" value="1"/>
</dbReference>
<evidence type="ECO:0000256" key="8">
    <source>
        <dbReference type="ARBA" id="ARBA00072274"/>
    </source>
</evidence>
<evidence type="ECO:0000313" key="14">
    <source>
        <dbReference type="EMBL" id="CAA6827424.1"/>
    </source>
</evidence>
<dbReference type="NCBIfam" id="NF010737">
    <property type="entry name" value="PRK14139.1"/>
    <property type="match status" value="1"/>
</dbReference>
<keyword evidence="6 10" id="KW-0143">Chaperone</keyword>
<evidence type="ECO:0000256" key="13">
    <source>
        <dbReference type="SAM" id="MobiDB-lite"/>
    </source>
</evidence>
<comment type="subunit">
    <text evidence="3 10">Homodimer.</text>
</comment>
<accession>A0A6S6U6Z2</accession>
<dbReference type="SUPFAM" id="SSF58014">
    <property type="entry name" value="Coiled-coil domain of nucleotide exchange factor GrpE"/>
    <property type="match status" value="1"/>
</dbReference>
<gene>
    <name evidence="10" type="primary">grpE</name>
    <name evidence="14" type="ORF">HELGO_WM8392</name>
</gene>
<evidence type="ECO:0000256" key="5">
    <source>
        <dbReference type="ARBA" id="ARBA00023016"/>
    </source>
</evidence>
<comment type="similarity">
    <text evidence="2 10 12">Belongs to the GrpE family.</text>
</comment>
<evidence type="ECO:0000256" key="6">
    <source>
        <dbReference type="ARBA" id="ARBA00023186"/>
    </source>
</evidence>
<dbReference type="GO" id="GO:0051087">
    <property type="term" value="F:protein-folding chaperone binding"/>
    <property type="evidence" value="ECO:0007669"/>
    <property type="project" value="InterPro"/>
</dbReference>
<evidence type="ECO:0000256" key="12">
    <source>
        <dbReference type="RuleBase" id="RU004478"/>
    </source>
</evidence>
<comment type="subcellular location">
    <subcellularLocation>
        <location evidence="1 10">Cytoplasm</location>
    </subcellularLocation>
</comment>
<name>A0A6S6U6Z2_9GAMM</name>
<dbReference type="EMBL" id="CACVAY010000140">
    <property type="protein sequence ID" value="CAA6827424.1"/>
    <property type="molecule type" value="Genomic_DNA"/>
</dbReference>
<dbReference type="GO" id="GO:0000774">
    <property type="term" value="F:adenyl-nucleotide exchange factor activity"/>
    <property type="evidence" value="ECO:0007669"/>
    <property type="project" value="InterPro"/>
</dbReference>
<reference evidence="14" key="1">
    <citation type="submission" date="2020-01" db="EMBL/GenBank/DDBJ databases">
        <authorList>
            <person name="Meier V. D."/>
            <person name="Meier V D."/>
        </authorList>
    </citation>
    <scope>NUCLEOTIDE SEQUENCE</scope>
    <source>
        <strain evidence="14">HLG_WM_MAG_07</strain>
    </source>
</reference>
<keyword evidence="5 10" id="KW-0346">Stress response</keyword>
<feature type="region of interest" description="Disordered" evidence="13">
    <location>
        <begin position="1"/>
        <end position="45"/>
    </location>
</feature>
<keyword evidence="4 10" id="KW-0963">Cytoplasm</keyword>
<dbReference type="InterPro" id="IPR000740">
    <property type="entry name" value="GrpE"/>
</dbReference>
<dbReference type="Gene3D" id="2.30.22.10">
    <property type="entry name" value="Head domain of nucleotide exchange factor GrpE"/>
    <property type="match status" value="1"/>
</dbReference>
<dbReference type="PRINTS" id="PR00773">
    <property type="entry name" value="GRPEPROTEIN"/>
</dbReference>
<protein>
    <recommendedName>
        <fullName evidence="8 10">Protein GrpE</fullName>
    </recommendedName>
    <alternativeName>
        <fullName evidence="9 10">HSP-70 cofactor</fullName>
    </alternativeName>
</protein>
<dbReference type="InterPro" id="IPR013805">
    <property type="entry name" value="GrpE_CC"/>
</dbReference>